<keyword evidence="2" id="KW-1185">Reference proteome</keyword>
<name>A0A4C1Y831_EUMVA</name>
<dbReference type="AlphaFoldDB" id="A0A4C1Y831"/>
<evidence type="ECO:0000313" key="2">
    <source>
        <dbReference type="Proteomes" id="UP000299102"/>
    </source>
</evidence>
<protein>
    <submittedName>
        <fullName evidence="1">Uncharacterized protein</fullName>
    </submittedName>
</protein>
<dbReference type="EMBL" id="BGZK01001132">
    <property type="protein sequence ID" value="GBP72096.1"/>
    <property type="molecule type" value="Genomic_DNA"/>
</dbReference>
<proteinExistence type="predicted"/>
<accession>A0A4C1Y831</accession>
<gene>
    <name evidence="1" type="ORF">EVAR_49661_1</name>
</gene>
<comment type="caution">
    <text evidence="1">The sequence shown here is derived from an EMBL/GenBank/DDBJ whole genome shotgun (WGS) entry which is preliminary data.</text>
</comment>
<evidence type="ECO:0000313" key="1">
    <source>
        <dbReference type="EMBL" id="GBP72096.1"/>
    </source>
</evidence>
<reference evidence="1 2" key="1">
    <citation type="journal article" date="2019" name="Commun. Biol.">
        <title>The bagworm genome reveals a unique fibroin gene that provides high tensile strength.</title>
        <authorList>
            <person name="Kono N."/>
            <person name="Nakamura H."/>
            <person name="Ohtoshi R."/>
            <person name="Tomita M."/>
            <person name="Numata K."/>
            <person name="Arakawa K."/>
        </authorList>
    </citation>
    <scope>NUCLEOTIDE SEQUENCE [LARGE SCALE GENOMIC DNA]</scope>
</reference>
<dbReference type="Proteomes" id="UP000299102">
    <property type="component" value="Unassembled WGS sequence"/>
</dbReference>
<organism evidence="1 2">
    <name type="scientific">Eumeta variegata</name>
    <name type="common">Bagworm moth</name>
    <name type="synonym">Eumeta japonica</name>
    <dbReference type="NCBI Taxonomy" id="151549"/>
    <lineage>
        <taxon>Eukaryota</taxon>
        <taxon>Metazoa</taxon>
        <taxon>Ecdysozoa</taxon>
        <taxon>Arthropoda</taxon>
        <taxon>Hexapoda</taxon>
        <taxon>Insecta</taxon>
        <taxon>Pterygota</taxon>
        <taxon>Neoptera</taxon>
        <taxon>Endopterygota</taxon>
        <taxon>Lepidoptera</taxon>
        <taxon>Glossata</taxon>
        <taxon>Ditrysia</taxon>
        <taxon>Tineoidea</taxon>
        <taxon>Psychidae</taxon>
        <taxon>Oiketicinae</taxon>
        <taxon>Eumeta</taxon>
    </lineage>
</organism>
<sequence>MSGHLEYDIGTDKRSHCRNAYAYTSLYYKRPIVNCQRENTPPRAAARSRDETDNRQNNVKIQTRFYDNRRVVRAFGIVVPENVNDFEWKLLIIMDGIKWQQTFTTLFGTFQIRNPHGQPNFGLEVLIDIREVVDIRENPFKGVIEAAAMTMPLTSYTFVEKSGGHTPHSNPLTHGNPTAFARRRKLALLYFMRPDYRRSCYDSLSNNSVSFRIGNTPAAVAQSVFDRTTFGRRAVSASTRGS</sequence>